<gene>
    <name evidence="2" type="ORF">RNC47_29835</name>
</gene>
<proteinExistence type="predicted"/>
<reference evidence="3" key="1">
    <citation type="submission" date="2023-07" db="EMBL/GenBank/DDBJ databases">
        <title>30 novel species of actinomycetes from the DSMZ collection.</title>
        <authorList>
            <person name="Nouioui I."/>
        </authorList>
    </citation>
    <scope>NUCLEOTIDE SEQUENCE [LARGE SCALE GENOMIC DNA]</scope>
    <source>
        <strain evidence="3">DSM 44918</strain>
    </source>
</reference>
<feature type="region of interest" description="Disordered" evidence="1">
    <location>
        <begin position="1"/>
        <end position="21"/>
    </location>
</feature>
<accession>A0ABU2LY43</accession>
<feature type="compositionally biased region" description="Low complexity" evidence="1">
    <location>
        <begin position="1"/>
        <end position="15"/>
    </location>
</feature>
<dbReference type="RefSeq" id="WP_311603174.1">
    <property type="nucleotide sequence ID" value="NZ_JAVREM010000065.1"/>
</dbReference>
<dbReference type="InterPro" id="IPR006311">
    <property type="entry name" value="TAT_signal"/>
</dbReference>
<keyword evidence="3" id="KW-1185">Reference proteome</keyword>
<evidence type="ECO:0000256" key="1">
    <source>
        <dbReference type="SAM" id="MobiDB-lite"/>
    </source>
</evidence>
<sequence>MSSSAHGTSSHGTPSPRRLGRRGFLGSAAIGGATIVGASALGALDADAAFAAPGPSLDPAATGVFAEGRIGAIRGGLLHVAGSLGETHRIQLTNATSVWKVRPTVADAIEVGDGLYARGVRMPDGSVAADAVWVNIVNLYTEIRGLTKDRIHLSHHDHELVGRVVPETAASYAGGALTADLTRLRIGQPAQVLGAWRPSDGSVDLVRVTVGH</sequence>
<organism evidence="2 3">
    <name type="scientific">Streptomyces millisiae</name>
    <dbReference type="NCBI Taxonomy" id="3075542"/>
    <lineage>
        <taxon>Bacteria</taxon>
        <taxon>Bacillati</taxon>
        <taxon>Actinomycetota</taxon>
        <taxon>Actinomycetes</taxon>
        <taxon>Kitasatosporales</taxon>
        <taxon>Streptomycetaceae</taxon>
        <taxon>Streptomyces</taxon>
    </lineage>
</organism>
<comment type="caution">
    <text evidence="2">The sequence shown here is derived from an EMBL/GenBank/DDBJ whole genome shotgun (WGS) entry which is preliminary data.</text>
</comment>
<evidence type="ECO:0000313" key="2">
    <source>
        <dbReference type="EMBL" id="MDT0322526.1"/>
    </source>
</evidence>
<name>A0ABU2LY43_9ACTN</name>
<dbReference type="Proteomes" id="UP001183420">
    <property type="component" value="Unassembled WGS sequence"/>
</dbReference>
<dbReference type="PROSITE" id="PS51318">
    <property type="entry name" value="TAT"/>
    <property type="match status" value="1"/>
</dbReference>
<dbReference type="EMBL" id="JAVREM010000065">
    <property type="protein sequence ID" value="MDT0322526.1"/>
    <property type="molecule type" value="Genomic_DNA"/>
</dbReference>
<evidence type="ECO:0000313" key="3">
    <source>
        <dbReference type="Proteomes" id="UP001183420"/>
    </source>
</evidence>
<protein>
    <submittedName>
        <fullName evidence="2">Cell wall protein</fullName>
    </submittedName>
</protein>